<dbReference type="Pfam" id="PF04326">
    <property type="entry name" value="SLFN_AlbA_2"/>
    <property type="match status" value="1"/>
</dbReference>
<evidence type="ECO:0000313" key="2">
    <source>
        <dbReference type="EMBL" id="CAD9150768.1"/>
    </source>
</evidence>
<proteinExistence type="predicted"/>
<name>A0A7S1W6D0_NEODS</name>
<dbReference type="AlphaFoldDB" id="A0A7S1W6D0"/>
<evidence type="ECO:0000259" key="1">
    <source>
        <dbReference type="Pfam" id="PF04326"/>
    </source>
</evidence>
<feature type="domain" description="Schlafen AlbA-2" evidence="1">
    <location>
        <begin position="345"/>
        <end position="407"/>
    </location>
</feature>
<reference evidence="2" key="1">
    <citation type="submission" date="2021-01" db="EMBL/GenBank/DDBJ databases">
        <authorList>
            <person name="Corre E."/>
            <person name="Pelletier E."/>
            <person name="Niang G."/>
            <person name="Scheremetjew M."/>
            <person name="Finn R."/>
            <person name="Kale V."/>
            <person name="Holt S."/>
            <person name="Cochrane G."/>
            <person name="Meng A."/>
            <person name="Brown T."/>
            <person name="Cohen L."/>
        </authorList>
    </citation>
    <scope>NUCLEOTIDE SEQUENCE</scope>
    <source>
        <strain evidence="2">CCAP 1951/1</strain>
    </source>
</reference>
<dbReference type="InterPro" id="IPR007421">
    <property type="entry name" value="Schlafen_AlbA_2_dom"/>
</dbReference>
<dbReference type="EMBL" id="HBGF01048931">
    <property type="protein sequence ID" value="CAD9150768.1"/>
    <property type="molecule type" value="Transcribed_RNA"/>
</dbReference>
<accession>A0A7S1W6D0</accession>
<gene>
    <name evidence="2" type="ORF">NDES1114_LOCUS32696</name>
</gene>
<protein>
    <recommendedName>
        <fullName evidence="1">Schlafen AlbA-2 domain-containing protein</fullName>
    </recommendedName>
</protein>
<dbReference type="Gene3D" id="3.30.950.30">
    <property type="entry name" value="Schlafen, AAA domain"/>
    <property type="match status" value="1"/>
</dbReference>
<organism evidence="2">
    <name type="scientific">Neobodo designis</name>
    <name type="common">Flagellated protozoan</name>
    <name type="synonym">Bodo designis</name>
    <dbReference type="NCBI Taxonomy" id="312471"/>
    <lineage>
        <taxon>Eukaryota</taxon>
        <taxon>Discoba</taxon>
        <taxon>Euglenozoa</taxon>
        <taxon>Kinetoplastea</taxon>
        <taxon>Metakinetoplastina</taxon>
        <taxon>Neobodonida</taxon>
        <taxon>Neobodo</taxon>
    </lineage>
</organism>
<dbReference type="InterPro" id="IPR038461">
    <property type="entry name" value="Schlafen_AlbA_2_dom_sf"/>
</dbReference>
<sequence>MASAEFAAQALCASANAAFSGNDAEATFSLPLRSGDRAGEDHARRLLDQALVMLYPQLDPRQLCIEVRGDALVTSVVPALQPLCGPRVTFRGEALVWECGAVVAASQGDMAHARKTFFKAHKDAIRRAREVLAGLYACNTERKPRKVLASGVGVRVALAVIAVDAMYAYVGIPFAVAHDSWRVVGRLPKALVTVDSSSFSHRRPSWVRSTAHCVKFLQGSLRWRSLTPRTADCVVVGHRVSFSSQDQGVVDDDTIEIDDMGIVVDDDSDLTTLPDVADSVGTAFGEALAAAQKNGPVATAVEALRVTGEDRYRRAPGSLRTLRKERDERCNAAAFSKGTVVPWREAATVEFKAKISLDLHDDSQTNPERVRQILSAMANTHGGVLFVGIGDDGTVLGAPKVKDSIRLTHFSPAMISDSVTLHEFPVAGSAESPMAADWWKQGAALPNSNDPVSVVTRIAVTRSVAPFHLCGATAAAAPMVRGAASSLPLSTGACVERLVLDECVQAESKRQRECE</sequence>